<evidence type="ECO:0000313" key="5">
    <source>
        <dbReference type="Proteomes" id="UP001241748"/>
    </source>
</evidence>
<sequence length="412" mass="47514">MLGDRIRKLRKQKKLTLEALAGQGLTKGMLSLIENNKAQPSMESLAYIAKGLGVEVTDLLEEVSTLELREVLEKAEQLYNEKKEKATDKYKQLLTLLEPYIKNLPQGYEAARLLDIYSRSLYEEKRSGWEELSNQAATMYDKMNVTANRAQIAIFRSMVKFIEHDYSNALEILLSERTEIESNHVYIDPMTQVDLDYSEAILHFAVGDFETASHVMENALIFSKKHRIFYRADDLYRIGAGQAMMFRDKEKREHYLRKLKQYGDFAEDTLSILVHDLLIAMTLIAEDKEYANAIEILDHYLAHPQEEEVVESLYTMEKGKALYGLGEFAEAIRQFEKVETPSTTHHPFDLSLFYVRYSYKALCHLELGEKEKALQSAEMAVKNFENIPSLPFKEFAIETYNAILDKVNPVQS</sequence>
<organism evidence="4 5">
    <name type="scientific">Neobacillus driksii</name>
    <dbReference type="NCBI Taxonomy" id="3035913"/>
    <lineage>
        <taxon>Bacteria</taxon>
        <taxon>Bacillati</taxon>
        <taxon>Bacillota</taxon>
        <taxon>Bacilli</taxon>
        <taxon>Bacillales</taxon>
        <taxon>Bacillaceae</taxon>
        <taxon>Neobacillus</taxon>
    </lineage>
</organism>
<protein>
    <submittedName>
        <fullName evidence="4">Helix-turn-helix transcriptional regulator</fullName>
    </submittedName>
</protein>
<dbReference type="RefSeq" id="WP_306076598.1">
    <property type="nucleotide sequence ID" value="NZ_JAROBZ020000003.1"/>
</dbReference>
<dbReference type="Gene3D" id="1.25.40.10">
    <property type="entry name" value="Tetratricopeptide repeat domain"/>
    <property type="match status" value="2"/>
</dbReference>
<evidence type="ECO:0000256" key="2">
    <source>
        <dbReference type="SAM" id="Coils"/>
    </source>
</evidence>
<feature type="coiled-coil region" evidence="2">
    <location>
        <begin position="65"/>
        <end position="92"/>
    </location>
</feature>
<dbReference type="PANTHER" id="PTHR46797:SF1">
    <property type="entry name" value="METHYLPHOSPHONATE SYNTHASE"/>
    <property type="match status" value="1"/>
</dbReference>
<reference evidence="4 5" key="1">
    <citation type="submission" date="2024-05" db="EMBL/GenBank/DDBJ databases">
        <authorList>
            <person name="Venkateswaran K."/>
        </authorList>
    </citation>
    <scope>NUCLEOTIDE SEQUENCE [LARGE SCALE GENOMIC DNA]</scope>
    <source>
        <strain evidence="4 5">179-C4-2-HS</strain>
    </source>
</reference>
<keyword evidence="1" id="KW-0238">DNA-binding</keyword>
<dbReference type="Proteomes" id="UP001241748">
    <property type="component" value="Unassembled WGS sequence"/>
</dbReference>
<dbReference type="PROSITE" id="PS50943">
    <property type="entry name" value="HTH_CROC1"/>
    <property type="match status" value="1"/>
</dbReference>
<gene>
    <name evidence="4" type="ORF">P5G62_024835</name>
</gene>
<dbReference type="CDD" id="cd00093">
    <property type="entry name" value="HTH_XRE"/>
    <property type="match status" value="1"/>
</dbReference>
<dbReference type="SUPFAM" id="SSF48452">
    <property type="entry name" value="TPR-like"/>
    <property type="match status" value="1"/>
</dbReference>
<dbReference type="PANTHER" id="PTHR46797">
    <property type="entry name" value="HTH-TYPE TRANSCRIPTIONAL REGULATOR"/>
    <property type="match status" value="1"/>
</dbReference>
<dbReference type="SMART" id="SM00530">
    <property type="entry name" value="HTH_XRE"/>
    <property type="match status" value="1"/>
</dbReference>
<keyword evidence="2" id="KW-0175">Coiled coil</keyword>
<dbReference type="InterPro" id="IPR050807">
    <property type="entry name" value="TransReg_Diox_bact_type"/>
</dbReference>
<accession>A0ABV4YZR4</accession>
<comment type="caution">
    <text evidence="4">The sequence shown here is derived from an EMBL/GenBank/DDBJ whole genome shotgun (WGS) entry which is preliminary data.</text>
</comment>
<name>A0ABV4YZR4_9BACI</name>
<evidence type="ECO:0000259" key="3">
    <source>
        <dbReference type="PROSITE" id="PS50943"/>
    </source>
</evidence>
<dbReference type="InterPro" id="IPR001387">
    <property type="entry name" value="Cro/C1-type_HTH"/>
</dbReference>
<feature type="domain" description="HTH cro/C1-type" evidence="3">
    <location>
        <begin position="6"/>
        <end position="59"/>
    </location>
</feature>
<dbReference type="EMBL" id="JAROBZ020000003">
    <property type="protein sequence ID" value="MFB3170340.1"/>
    <property type="molecule type" value="Genomic_DNA"/>
</dbReference>
<evidence type="ECO:0000256" key="1">
    <source>
        <dbReference type="ARBA" id="ARBA00023125"/>
    </source>
</evidence>
<keyword evidence="5" id="KW-1185">Reference proteome</keyword>
<proteinExistence type="predicted"/>
<dbReference type="InterPro" id="IPR011990">
    <property type="entry name" value="TPR-like_helical_dom_sf"/>
</dbReference>
<dbReference type="InterPro" id="IPR010982">
    <property type="entry name" value="Lambda_DNA-bd_dom_sf"/>
</dbReference>
<dbReference type="SUPFAM" id="SSF47413">
    <property type="entry name" value="lambda repressor-like DNA-binding domains"/>
    <property type="match status" value="1"/>
</dbReference>
<dbReference type="Pfam" id="PF01381">
    <property type="entry name" value="HTH_3"/>
    <property type="match status" value="1"/>
</dbReference>
<evidence type="ECO:0000313" key="4">
    <source>
        <dbReference type="EMBL" id="MFB3170340.1"/>
    </source>
</evidence>